<comment type="caution">
    <text evidence="9">The sequence shown here is derived from an EMBL/GenBank/DDBJ whole genome shotgun (WGS) entry which is preliminary data.</text>
</comment>
<evidence type="ECO:0000313" key="11">
    <source>
        <dbReference type="Proteomes" id="UP000075680"/>
    </source>
</evidence>
<keyword evidence="3 6" id="KW-0812">Transmembrane</keyword>
<evidence type="ECO:0000259" key="7">
    <source>
        <dbReference type="Pfam" id="PF06271"/>
    </source>
</evidence>
<feature type="domain" description="RDD" evidence="7">
    <location>
        <begin position="7"/>
        <end position="131"/>
    </location>
</feature>
<keyword evidence="4 6" id="KW-1133">Transmembrane helix</keyword>
<protein>
    <submittedName>
        <fullName evidence="9">RDD family protein</fullName>
    </submittedName>
</protein>
<feature type="transmembrane region" description="Helical" evidence="6">
    <location>
        <begin position="51"/>
        <end position="70"/>
    </location>
</feature>
<dbReference type="Pfam" id="PF06271">
    <property type="entry name" value="RDD"/>
    <property type="match status" value="1"/>
</dbReference>
<name>A0A150HZH0_9GAMM</name>
<dbReference type="EMBL" id="JRHX01000029">
    <property type="protein sequence ID" value="KXZ72267.1"/>
    <property type="molecule type" value="Genomic_DNA"/>
</dbReference>
<evidence type="ECO:0000256" key="6">
    <source>
        <dbReference type="SAM" id="Phobius"/>
    </source>
</evidence>
<evidence type="ECO:0000256" key="2">
    <source>
        <dbReference type="ARBA" id="ARBA00022475"/>
    </source>
</evidence>
<evidence type="ECO:0000313" key="10">
    <source>
        <dbReference type="Proteomes" id="UP000075544"/>
    </source>
</evidence>
<dbReference type="EMBL" id="JRUE01000154">
    <property type="protein sequence ID" value="KXZ69108.1"/>
    <property type="molecule type" value="Genomic_DNA"/>
</dbReference>
<evidence type="ECO:0000256" key="1">
    <source>
        <dbReference type="ARBA" id="ARBA00004651"/>
    </source>
</evidence>
<dbReference type="GO" id="GO:0005886">
    <property type="term" value="C:plasma membrane"/>
    <property type="evidence" value="ECO:0007669"/>
    <property type="project" value="UniProtKB-SubCell"/>
</dbReference>
<dbReference type="InterPro" id="IPR010432">
    <property type="entry name" value="RDD"/>
</dbReference>
<feature type="transmembrane region" description="Helical" evidence="6">
    <location>
        <begin position="12"/>
        <end position="36"/>
    </location>
</feature>
<comment type="subcellular location">
    <subcellularLocation>
        <location evidence="1">Cell membrane</location>
        <topology evidence="1">Multi-pass membrane protein</topology>
    </subcellularLocation>
</comment>
<dbReference type="Proteomes" id="UP000075680">
    <property type="component" value="Unassembled WGS sequence"/>
</dbReference>
<evidence type="ECO:0000256" key="3">
    <source>
        <dbReference type="ARBA" id="ARBA00022692"/>
    </source>
</evidence>
<dbReference type="AlphaFoldDB" id="A0A150HZH0"/>
<dbReference type="Proteomes" id="UP000075544">
    <property type="component" value="Unassembled WGS sequence"/>
</dbReference>
<reference evidence="10 11" key="1">
    <citation type="journal article" date="2016" name="Sci. Rep.">
        <title>Genomic and phenotypic characterization of the species Acinetobacter venetianus.</title>
        <authorList>
            <person name="Fondi M."/>
            <person name="Maida I."/>
            <person name="Perrin E."/>
            <person name="Orlandini V."/>
            <person name="La Torre L."/>
            <person name="Bosi E."/>
            <person name="Negroni A."/>
            <person name="Zanaroli G."/>
            <person name="Fava F."/>
            <person name="Decorosi F."/>
            <person name="Giovannetti L."/>
            <person name="Viti C."/>
            <person name="Vaneechoutte M."/>
            <person name="Dijkshoorn L."/>
            <person name="Fani R."/>
        </authorList>
    </citation>
    <scope>NUCLEOTIDE SEQUENCE [LARGE SCALE GENOMIC DNA]</scope>
    <source>
        <strain evidence="9 10">LUH13518</strain>
        <strain evidence="8 11">LUH5627</strain>
    </source>
</reference>
<dbReference type="PANTHER" id="PTHR36115:SF4">
    <property type="entry name" value="MEMBRANE PROTEIN"/>
    <property type="match status" value="1"/>
</dbReference>
<organism evidence="9 10">
    <name type="scientific">Acinetobacter venetianus</name>
    <dbReference type="NCBI Taxonomy" id="52133"/>
    <lineage>
        <taxon>Bacteria</taxon>
        <taxon>Pseudomonadati</taxon>
        <taxon>Pseudomonadota</taxon>
        <taxon>Gammaproteobacteria</taxon>
        <taxon>Moraxellales</taxon>
        <taxon>Moraxellaceae</taxon>
        <taxon>Acinetobacter</taxon>
    </lineage>
</organism>
<evidence type="ECO:0000256" key="5">
    <source>
        <dbReference type="ARBA" id="ARBA00023136"/>
    </source>
</evidence>
<evidence type="ECO:0000313" key="9">
    <source>
        <dbReference type="EMBL" id="KXZ72267.1"/>
    </source>
</evidence>
<dbReference type="InterPro" id="IPR051791">
    <property type="entry name" value="Pra-immunoreactive"/>
</dbReference>
<gene>
    <name evidence="9" type="ORF">AVENLUH13518_00655</name>
    <name evidence="8" type="ORF">AVENLUH5627_01707</name>
</gene>
<accession>A0A150HZH0</accession>
<sequence length="138" mass="15593">MSYKYEYAGFWIRVGAAIIDSIIVAVALIPIMMIIAPNVSNNFSGWTWADWLGQILSAIFYIFCWIKFAGTPGKRLLRLKVLDEQTGNHVTVGQGIIRYIGYIPATLVLFIGLIWVAFDPKKQGWHDKMAKTVVVKEL</sequence>
<dbReference type="PATRIC" id="fig|52133.18.peg.1773"/>
<evidence type="ECO:0000256" key="4">
    <source>
        <dbReference type="ARBA" id="ARBA00022989"/>
    </source>
</evidence>
<evidence type="ECO:0000313" key="8">
    <source>
        <dbReference type="EMBL" id="KXZ69108.1"/>
    </source>
</evidence>
<keyword evidence="5 6" id="KW-0472">Membrane</keyword>
<dbReference type="PANTHER" id="PTHR36115">
    <property type="entry name" value="PROLINE-RICH ANTIGEN HOMOLOG-RELATED"/>
    <property type="match status" value="1"/>
</dbReference>
<keyword evidence="2" id="KW-1003">Cell membrane</keyword>
<dbReference type="RefSeq" id="WP_061518755.1">
    <property type="nucleotide sequence ID" value="NZ_JBATUC010000013.1"/>
</dbReference>
<feature type="transmembrane region" description="Helical" evidence="6">
    <location>
        <begin position="99"/>
        <end position="118"/>
    </location>
</feature>
<proteinExistence type="predicted"/>